<dbReference type="PANTHER" id="PTHR22605:SF16">
    <property type="entry name" value="E3 UBIQUITIN-PROTEIN LIGASE RNF213"/>
    <property type="match status" value="1"/>
</dbReference>
<feature type="domain" description="AAA+ ATPase" evidence="2">
    <location>
        <begin position="2636"/>
        <end position="2787"/>
    </location>
</feature>
<feature type="compositionally biased region" description="Basic and acidic residues" evidence="1">
    <location>
        <begin position="277"/>
        <end position="311"/>
    </location>
</feature>
<dbReference type="eggNOG" id="ENOG502QQ65">
    <property type="taxonomic scope" value="Eukaryota"/>
</dbReference>
<gene>
    <name evidence="3" type="ORF">NEMVEDRAFT_v1g199550</name>
</gene>
<name>A7RN23_NEMVE</name>
<dbReference type="HOGENOM" id="CLU_223791_0_0_1"/>
<dbReference type="SUPFAM" id="SSF52540">
    <property type="entry name" value="P-loop containing nucleoside triphosphate hydrolases"/>
    <property type="match status" value="1"/>
</dbReference>
<evidence type="ECO:0000313" key="4">
    <source>
        <dbReference type="Proteomes" id="UP000001593"/>
    </source>
</evidence>
<dbReference type="Proteomes" id="UP000001593">
    <property type="component" value="Unassembled WGS sequence"/>
</dbReference>
<dbReference type="EMBL" id="DS469521">
    <property type="protein sequence ID" value="EDO47198.1"/>
    <property type="molecule type" value="Genomic_DNA"/>
</dbReference>
<reference evidence="3 4" key="1">
    <citation type="journal article" date="2007" name="Science">
        <title>Sea anemone genome reveals ancestral eumetazoan gene repertoire and genomic organization.</title>
        <authorList>
            <person name="Putnam N.H."/>
            <person name="Srivastava M."/>
            <person name="Hellsten U."/>
            <person name="Dirks B."/>
            <person name="Chapman J."/>
            <person name="Salamov A."/>
            <person name="Terry A."/>
            <person name="Shapiro H."/>
            <person name="Lindquist E."/>
            <person name="Kapitonov V.V."/>
            <person name="Jurka J."/>
            <person name="Genikhovich G."/>
            <person name="Grigoriev I.V."/>
            <person name="Lucas S.M."/>
            <person name="Steele R.E."/>
            <person name="Finnerty J.R."/>
            <person name="Technau U."/>
            <person name="Martindale M.Q."/>
            <person name="Rokhsar D.S."/>
        </authorList>
    </citation>
    <scope>NUCLEOTIDE SEQUENCE [LARGE SCALE GENOMIC DNA]</scope>
    <source>
        <strain evidence="4">CH2 X CH6</strain>
    </source>
</reference>
<dbReference type="OMA" id="QYKGGYS"/>
<dbReference type="InterPro" id="IPR003593">
    <property type="entry name" value="AAA+_ATPase"/>
</dbReference>
<dbReference type="PANTHER" id="PTHR22605">
    <property type="entry name" value="RZ-TYPE DOMAIN-CONTAINING PROTEIN"/>
    <property type="match status" value="1"/>
</dbReference>
<keyword evidence="4" id="KW-1185">Reference proteome</keyword>
<feature type="compositionally biased region" description="Basic and acidic residues" evidence="1">
    <location>
        <begin position="473"/>
        <end position="485"/>
    </location>
</feature>
<accession>A7RN23</accession>
<dbReference type="GO" id="GO:0016887">
    <property type="term" value="F:ATP hydrolysis activity"/>
    <property type="evidence" value="ECO:0007669"/>
    <property type="project" value="InterPro"/>
</dbReference>
<dbReference type="InterPro" id="IPR031248">
    <property type="entry name" value="RNF213"/>
</dbReference>
<protein>
    <recommendedName>
        <fullName evidence="2">AAA+ ATPase domain-containing protein</fullName>
    </recommendedName>
</protein>
<feature type="compositionally biased region" description="Basic and acidic residues" evidence="1">
    <location>
        <begin position="329"/>
        <end position="341"/>
    </location>
</feature>
<evidence type="ECO:0000259" key="2">
    <source>
        <dbReference type="SMART" id="SM00382"/>
    </source>
</evidence>
<organism evidence="3 4">
    <name type="scientific">Nematostella vectensis</name>
    <name type="common">Starlet sea anemone</name>
    <dbReference type="NCBI Taxonomy" id="45351"/>
    <lineage>
        <taxon>Eukaryota</taxon>
        <taxon>Metazoa</taxon>
        <taxon>Cnidaria</taxon>
        <taxon>Anthozoa</taxon>
        <taxon>Hexacorallia</taxon>
        <taxon>Actiniaria</taxon>
        <taxon>Edwardsiidae</taxon>
        <taxon>Nematostella</taxon>
    </lineage>
</organism>
<proteinExistence type="predicted"/>
<dbReference type="GO" id="GO:0004842">
    <property type="term" value="F:ubiquitin-protein transferase activity"/>
    <property type="evidence" value="ECO:0007669"/>
    <property type="project" value="InterPro"/>
</dbReference>
<evidence type="ECO:0000313" key="3">
    <source>
        <dbReference type="EMBL" id="EDO47198.1"/>
    </source>
</evidence>
<dbReference type="PhylomeDB" id="A7RN23"/>
<sequence length="4312" mass="486922">MEISIRYKMAIIISFQTYSLFIHIATEARYAPGPDSPTPSQSTQSSHVTVHVTVTKTAELQTPIPITPALLGVSSHGYNNSSLHPLSPESQHLAEIGQSSAEVLPCTGNNEAQRLKEGSLKGEALASHDHVVADKQGPKAFVHEKFQENQGEVYQKVPTEHDEEPYKELEKETTCVSVSKSSEKEKTFAAPKIQESEKLLVQSHQAASVYSADGTVMLGREIKTPPGYNVGNKEYTLTSGNLQENIPDLRNDQESTKFPNSEQEIIESSGKQGDTTFPKHEQEIKESSGKKENTAFPKHEQEITESSDKQENTAFPKHGQEITESLGNKQEKNTSPRHDQENVPQSLTNKTVTLSLELENTTSPGQKPDNSILKNHQKKSSIPLQDNQKDSEVVKATATGDASHSHEKSDQVSSDTALADVKSDVNIQLEDGESGASSKKGMTKHEKKKAKRAQKKRENQEAKRQKNAAKIKAKQEKGASNEEQKASNLQQNFVEDQKMEDEEVSKENATIPPPPPRDFDEDCLTVVFHAILSPKFPFDPKKDSVHLRFGPQELGNFKYNWVDVSVLRCGHKDLLRLHGEARLPVRFFVPPSRSFSYKYIVATCDKKDINFEHLEFEAYAGEIINRELVPGKGSIKKDGIWHQYDGFVYPPSKTSFREWLSSFFKNTDEFVKGRECAAVEFLPKWKGFVAAGMEQDKVEDITLSQALDQILMNKYCMSLVCTNSGHGRRDRRPKLDFDKKDPFKRLQHTGSKVERVDRLVSSLGIACTARRHNVKFDKATLSKLVLCLRVLPDGQGGCDFDDIEKDTPKEMWGELVEAVLYISNCVHELLIQPSMILLMVPVIHLLRGDCTPFKELSPSLLESKEKWCFSSKIPEVIWRPFDLYGGEIKEMFPVDPLLRRLFLCSITIIEDLAVISSDEAFPVHEVCTVLADCLKRCRHIYSNIPQIHASLENLSSRVISSMNDITAGVTARSAHLLLVAVLEKQSFNVPASGEPVLYLTAIKLFAACIKTMNKTSKSSEGKNGHRQLMDEAVKAIKDTIEKEYYKKIEPYLGKQKVEIKTWSKLIAVASMDEEDKRYWDDSLLAIFISRVKQLSDDKIIELFGDQLPDDVTPVIVGAVTIELFEAIKRIVEKGRGGKMSFELLQRSSEGRQRTKVRELLSHMLEDAWRKATNGKSKVIEYDFLHHLFTWKSWEGFLDFYGAAASREMWSDEACRIMERAISSIGRVQECIFDGSITVKTLKLVQQHSDDFIHLYCLVSKNDDKLPSARSVKDNLRQRTTELGIFDELRKEISTYIKLCSSGKEKETFELKSLKAKTSEDILERSMSDLFTYPETSTTPSKNIFLEFFGLSPNFLEMLPLLTVAFESQLFQVFWVKHCKKATNQKREKNEMLSGRLTLEDVYGHVWSPSYSEWQSTGRGLLDGSSTLRQIDKFFRDQLKADDVERELRILFTNVTGRSDNEKLVRERLTQIRQYFSLQGYARAADTIWRFKDAVGLTGDFSVLDDLRNQTSSEFKSKRLESIDDRLTSATGSLEKISPEYSSCFQAIADCEALVKWLKETIRDTSALSTLVDLAMISAGENDMEVDRIFHFHTSCLSFAPLIFNLSEECGFKELMMICEPVWKAFQQDKELPNKLRETNRHLEWLKGVKNSHGSVEMSSIMLAKTINQGGVYSVGFLDTGVDFNRNQVPLSEGQTTLDQVITLTVPVDYVSRNAREEDESEKKTMYLNDLKDLQSKLMLIAGKTAQLQNKEIESAEEINAFVEVFEGIMRLGKVYIALCEAGNARFLGWRQNFDCHDNYLTGQSIRNKLDCLCKEMEDELEVWREYMNRKRTKYHEFSHFTTRQIFIMREKIGAVRREGEGAKGLPLHVLCLLESVLPGISSKRLNEALIECFGINAVSNLGVHQHELRSSAQVNASFRHASVREQYASFFEKVESMSFDDPERVAVACLKASGTLKCNDVLEVDLLDWCFKHGDDDEIIDIWTDEAKQDRAFAEFFDDQEMDNGQEATEVQDSELEEQPCEHEEEDFQEDTKEGLYLTLDELGTLLRALTIRSEITPTARPFPEYLKRDQPNLLLVPQAEILPTVLTLYMGDGNSPLPSAAEVLACTPDTTAEEVELFWWRAFGDNQEQMFCLLNADLLPYNVSQAAVKNLSHMLENLHREEYHQCKTSVNWCFSLCVRVVTSERAGVGKSLVVSRLSDKLAKLENNKKMAKELKGRQQFVLTVPLHGTAVDTSSLLDALWKSPVAGELPISRIIHLDVSPFVVEGLDTVLFNLLVLGVMSDRQGRVWRRRKTDLYVIEVTTASSSNKLPGSQPTAVMFSLLPAITCITPRETLKILKSESPNAGSSPLFDAIELSSEPVKRAYQYLNGRDKNMNLDHFKFSATRCSPPADCLALLIKFCGIDNPSYIIFYTEKSRYCEIDNLTYCGILNPSWSELRHFVDFLSCQLQDCEGSVYCDPAIVGDSWMQNTLSGFKTFVVQFMIHMSRDFATPSLDDAVTCTVGASGAEEEDEDIRPLQIRRRWENSPHPYIFFNQDRVTMTFMGFHINKDGDLIDPDRLTVLQNSLMSRQLKTGLDAQKVDFAPKYKAWSKEMKIRKLCDVMGITWRVGMLDPDPNYELTIDNMKKILAIHMRFRCGIPVVIMGETGCGKTRLIRYMCALQACHSSGEARQNMLLMKVHGGTSYEDISRKVEQAEKMARENETLGVDTVLFFDEANTTHALGLIKEVMVDKRVNGRPVGEGIRRLHFIAACNPYRKYDIPLVCSNSTPHPVGKNIAVTCSWGLVSCAYPILSICRNINQIKVCMETGRTVILLNLESLYESLYDALNQYYVYCADQKYVDLGLGSHRVKCRVDDTFRLIVIAEKDVVYEKFPIPLINRLEKHYLVTSKSLSAKQTALATRLKAWVEDFATVQYQRHEQNKLFVPFLSYLQVYFPLCSISALTCSYGWVYFPLCSIRALTVYIPLCSISALTVLDRCKSVLLQCATPDALARLFRTNLRNEADKLWLEYFSEQPHTCLSKLLAHLMASGPDVTSSNGMLVQYKGGYSVQGWLLSTRVVTQYKGGYSVQGCLLSTRVVTQYKGSYSVQGWLLSTRVVTQYKGGYSVQGWLLSTRVVTRYKGGYSVQGWLLSTRVVTQYKGGYSVQGTFKVGDVFVGFHDDTVASVVLQVCTKLGDEDACAQSEDEDNAVANAVLDRCKSVLLQCATPDALARLFRTNLRNEADKLWLEYFSEQPHTCLSKLLAHLMASGPDVTSSNGMLVQYKGGYSIQGCLLGTRVVTQYKGVYSVQGWLLSTRVVTGSSFAPVLSLNTDVEVQPYHVSCYPMLRTSVQHKQSETRYLLVLTENYSALPIVESELKDEEYVVIFGSSFPKDQEYTQICRNINQIKVCMETGRTVILLNLESLYESLYDALNQYYVYCADQKYVDLGLGSHRVKCRVDDTFRLIVIAEKDVVYEKFPIPLINRLEKHYLVTSKSLSAKQTALATRLKAWVEDFATVQYQRHEQNKLTFKVGDVFVGFHDDTVASVVLQMCTKLGDEDACAQSEDEDNAVANAVLDRCKSVLLQCATPDALARLFRTNLRNEADKLWLEYFSEQPHTCLSKLLAHLMASGPDVTSSNGMLVQVSTHSRLLSEYDLPAVCDAVQLKRRDVEYLTLQQFQTEQQFSKRIREFFVHLGNYEGMLIVQCDSGDENFNLIACARHVVMDQRFKRTEMLQEKLKASGKLRIAPDKIAPLHLVIVAQLSRVSGGCKHFVGFPGGKWQSYHVDDLRPPTNEIPPIERLIDTCISDLLRPDVSQQDDGVPMETDETTQALTVTSPEEAKASNLGELPMETDETKEPLSVSSVEISMETDVAEQITATTSPQAVAMVTPNKTTSPQMQTPSQPKCVNSQAVALLRRSVHAAAGRLDDSHVMSSRGTHRVEIMLRLLPDDFAECSPDSLMFARALNEKIYKLVLERETKRQAHFAKTWMQRVALSGTNMHERGTFRKALQHRVSSEVVPYLSKVLAYADRDCNLDLLVDSEAWIKRLWLAIFGNEHVSELYCDVSTISYSGTAREPVPVSGRGGHHFRCRFPFSWLIRDFVEDLERGTSDSSASQWTRSDTTEEERLRRLIDSTELGYVIADFRREGIERKAIARYLHDLVHMIVCNAIEKQARIREAEAETLDLATVHVAYRHIQRRLDNLSELLHIQPGVLRNLQRADEGAEMPRRLALELVSDVTQESHSVVSLMVMSGSTPRDRSIAEIVLHLAAVLSAHDEQTLAHPLVALARNPIAMAVLRLNALRINNGSRSSAQEDKNPLLEQEQVPAVPTPNDNVSC</sequence>
<dbReference type="InterPro" id="IPR027417">
    <property type="entry name" value="P-loop_NTPase"/>
</dbReference>
<dbReference type="InParanoid" id="A7RN23"/>
<evidence type="ECO:0000256" key="1">
    <source>
        <dbReference type="SAM" id="MobiDB-lite"/>
    </source>
</evidence>
<feature type="region of interest" description="Disordered" evidence="1">
    <location>
        <begin position="4283"/>
        <end position="4312"/>
    </location>
</feature>
<feature type="region of interest" description="Disordered" evidence="1">
    <location>
        <begin position="241"/>
        <end position="518"/>
    </location>
</feature>
<dbReference type="Gene3D" id="3.40.50.300">
    <property type="entry name" value="P-loop containing nucleotide triphosphate hydrolases"/>
    <property type="match status" value="1"/>
</dbReference>
<dbReference type="FunFam" id="3.40.50.300:FF:002689">
    <property type="entry name" value="Predicted protein"/>
    <property type="match status" value="1"/>
</dbReference>
<feature type="compositionally biased region" description="Polar residues" evidence="1">
    <location>
        <begin position="342"/>
        <end position="386"/>
    </location>
</feature>
<feature type="compositionally biased region" description="Basic residues" evidence="1">
    <location>
        <begin position="441"/>
        <end position="455"/>
    </location>
</feature>
<dbReference type="SMART" id="SM00382">
    <property type="entry name" value="AAA"/>
    <property type="match status" value="1"/>
</dbReference>